<dbReference type="NCBIfam" id="TIGR00350">
    <property type="entry name" value="lytR_cpsA_psr"/>
    <property type="match status" value="1"/>
</dbReference>
<feature type="transmembrane region" description="Helical" evidence="2">
    <location>
        <begin position="12"/>
        <end position="32"/>
    </location>
</feature>
<accession>A0A840UPP7</accession>
<dbReference type="RefSeq" id="WP_311636695.1">
    <property type="nucleotide sequence ID" value="NZ_JACHFH010000022.1"/>
</dbReference>
<evidence type="ECO:0000313" key="5">
    <source>
        <dbReference type="EMBL" id="MBB5336688.1"/>
    </source>
</evidence>
<feature type="domain" description="LytR/CpsA/Psr regulator C-terminal" evidence="4">
    <location>
        <begin position="359"/>
        <end position="408"/>
    </location>
</feature>
<proteinExistence type="inferred from homology"/>
<evidence type="ECO:0000259" key="3">
    <source>
        <dbReference type="Pfam" id="PF03816"/>
    </source>
</evidence>
<dbReference type="InterPro" id="IPR050922">
    <property type="entry name" value="LytR/CpsA/Psr_CW_biosynth"/>
</dbReference>
<dbReference type="PANTHER" id="PTHR33392">
    <property type="entry name" value="POLYISOPRENYL-TEICHOIC ACID--PEPTIDOGLYCAN TEICHOIC ACID TRANSFERASE TAGU"/>
    <property type="match status" value="1"/>
</dbReference>
<organism evidence="5 6">
    <name type="scientific">Pectinatus brassicae</name>
    <dbReference type="NCBI Taxonomy" id="862415"/>
    <lineage>
        <taxon>Bacteria</taxon>
        <taxon>Bacillati</taxon>
        <taxon>Bacillota</taxon>
        <taxon>Negativicutes</taxon>
        <taxon>Selenomonadales</taxon>
        <taxon>Selenomonadaceae</taxon>
        <taxon>Pectinatus</taxon>
    </lineage>
</organism>
<dbReference type="InterPro" id="IPR004474">
    <property type="entry name" value="LytR_CpsA_psr"/>
</dbReference>
<comment type="caution">
    <text evidence="5">The sequence shown here is derived from an EMBL/GenBank/DDBJ whole genome shotgun (WGS) entry which is preliminary data.</text>
</comment>
<evidence type="ECO:0000256" key="1">
    <source>
        <dbReference type="ARBA" id="ARBA00006068"/>
    </source>
</evidence>
<gene>
    <name evidence="5" type="ORF">HNR32_001842</name>
</gene>
<keyword evidence="2" id="KW-0472">Membrane</keyword>
<dbReference type="Pfam" id="PF03816">
    <property type="entry name" value="LytR_cpsA_psr"/>
    <property type="match status" value="1"/>
</dbReference>
<evidence type="ECO:0000259" key="4">
    <source>
        <dbReference type="Pfam" id="PF13399"/>
    </source>
</evidence>
<protein>
    <submittedName>
        <fullName evidence="5">LCP family protein required for cell wall assembly</fullName>
    </submittedName>
</protein>
<sequence>MAEKQVRYKRSYRRIIIMGMIFFAFAVTAFAYRYSHGIPVAAKQATTNNINDDKKTIMVMGVDSRKDDIGRSDTLMLFVADKKNNNLSVLSVPRDTRVSIKDHKYDKINHAYAYGGHELTQNTIEKLTGVPVNYYILINIDSFRKIIDAIGGVDINVEKRMYYNDPWDDNGGLHIDLYPGMQHLDGKKAIEYVRYRDSEGDIGRITRQQHFISAVLDKLISPYVLPKLPALIKELSGCIETNMSITDMLTYAKMVPEIKNKKITASMLPGTPIYINDISYWLPDIKKLRLQIDTLLGLEETSARQADTEKLVDEYKKSLPAGIKYLDTKDETVYESNKSEQNKQDEKTSEKIKPVKPEDVTVMIINSSGINGAGAKTADILKRRGFKISTVETGGTSAKQHTQIMANDASVSLFYGMPFKCTIMTGSSTNQAVVNIGRDYE</sequence>
<feature type="domain" description="Cell envelope-related transcriptional attenuator" evidence="3">
    <location>
        <begin position="71"/>
        <end position="220"/>
    </location>
</feature>
<evidence type="ECO:0000256" key="2">
    <source>
        <dbReference type="SAM" id="Phobius"/>
    </source>
</evidence>
<dbReference type="AlphaFoldDB" id="A0A840UPP7"/>
<evidence type="ECO:0000313" key="6">
    <source>
        <dbReference type="Proteomes" id="UP000559117"/>
    </source>
</evidence>
<comment type="similarity">
    <text evidence="1">Belongs to the LytR/CpsA/Psr (LCP) family.</text>
</comment>
<dbReference type="Proteomes" id="UP000559117">
    <property type="component" value="Unassembled WGS sequence"/>
</dbReference>
<reference evidence="5 6" key="1">
    <citation type="submission" date="2020-08" db="EMBL/GenBank/DDBJ databases">
        <title>Genomic Encyclopedia of Type Strains, Phase IV (KMG-IV): sequencing the most valuable type-strain genomes for metagenomic binning, comparative biology and taxonomic classification.</title>
        <authorList>
            <person name="Goeker M."/>
        </authorList>
    </citation>
    <scope>NUCLEOTIDE SEQUENCE [LARGE SCALE GENOMIC DNA]</scope>
    <source>
        <strain evidence="5 6">DSM 24661</strain>
    </source>
</reference>
<dbReference type="Gene3D" id="3.40.630.190">
    <property type="entry name" value="LCP protein"/>
    <property type="match status" value="1"/>
</dbReference>
<keyword evidence="2" id="KW-0812">Transmembrane</keyword>
<keyword evidence="2" id="KW-1133">Transmembrane helix</keyword>
<keyword evidence="6" id="KW-1185">Reference proteome</keyword>
<dbReference type="EMBL" id="JACHFH010000022">
    <property type="protein sequence ID" value="MBB5336688.1"/>
    <property type="molecule type" value="Genomic_DNA"/>
</dbReference>
<dbReference type="InterPro" id="IPR027381">
    <property type="entry name" value="LytR/CpsA/Psr_C"/>
</dbReference>
<name>A0A840UPP7_9FIRM</name>
<dbReference type="PANTHER" id="PTHR33392:SF6">
    <property type="entry name" value="POLYISOPRENYL-TEICHOIC ACID--PEPTIDOGLYCAN TEICHOIC ACID TRANSFERASE TAGU"/>
    <property type="match status" value="1"/>
</dbReference>
<dbReference type="Pfam" id="PF13399">
    <property type="entry name" value="LytR_C"/>
    <property type="match status" value="1"/>
</dbReference>